<dbReference type="EMBL" id="BPVZ01000546">
    <property type="protein sequence ID" value="GKV51815.1"/>
    <property type="molecule type" value="Genomic_DNA"/>
</dbReference>
<accession>A0AAV5MPQ5</accession>
<dbReference type="InterPro" id="IPR001806">
    <property type="entry name" value="Small_GTPase"/>
</dbReference>
<reference evidence="1 2" key="1">
    <citation type="journal article" date="2021" name="Commun. Biol.">
        <title>The genome of Shorea leprosula (Dipterocarpaceae) highlights the ecological relevance of drought in aseasonal tropical rainforests.</title>
        <authorList>
            <person name="Ng K.K.S."/>
            <person name="Kobayashi M.J."/>
            <person name="Fawcett J.A."/>
            <person name="Hatakeyama M."/>
            <person name="Paape T."/>
            <person name="Ng C.H."/>
            <person name="Ang C.C."/>
            <person name="Tnah L.H."/>
            <person name="Lee C.T."/>
            <person name="Nishiyama T."/>
            <person name="Sese J."/>
            <person name="O'Brien M.J."/>
            <person name="Copetti D."/>
            <person name="Mohd Noor M.I."/>
            <person name="Ong R.C."/>
            <person name="Putra M."/>
            <person name="Sireger I.Z."/>
            <person name="Indrioko S."/>
            <person name="Kosugi Y."/>
            <person name="Izuno A."/>
            <person name="Isagi Y."/>
            <person name="Lee S.L."/>
            <person name="Shimizu K.K."/>
        </authorList>
    </citation>
    <scope>NUCLEOTIDE SEQUENCE [LARGE SCALE GENOMIC DNA]</scope>
    <source>
        <strain evidence="1">214</strain>
    </source>
</reference>
<protein>
    <submittedName>
        <fullName evidence="1">Uncharacterized protein</fullName>
    </submittedName>
</protein>
<name>A0AAV5MPQ5_9ROSI</name>
<keyword evidence="2" id="KW-1185">Reference proteome</keyword>
<evidence type="ECO:0000313" key="2">
    <source>
        <dbReference type="Proteomes" id="UP001054252"/>
    </source>
</evidence>
<dbReference type="GO" id="GO:0003924">
    <property type="term" value="F:GTPase activity"/>
    <property type="evidence" value="ECO:0007669"/>
    <property type="project" value="InterPro"/>
</dbReference>
<comment type="caution">
    <text evidence="1">The sequence shown here is derived from an EMBL/GenBank/DDBJ whole genome shotgun (WGS) entry which is preliminary data.</text>
</comment>
<dbReference type="GO" id="GO:0005525">
    <property type="term" value="F:GTP binding"/>
    <property type="evidence" value="ECO:0007669"/>
    <property type="project" value="InterPro"/>
</dbReference>
<dbReference type="Proteomes" id="UP001054252">
    <property type="component" value="Unassembled WGS sequence"/>
</dbReference>
<gene>
    <name evidence="1" type="ORF">SLEP1_g58439</name>
</gene>
<organism evidence="1 2">
    <name type="scientific">Rubroshorea leprosula</name>
    <dbReference type="NCBI Taxonomy" id="152421"/>
    <lineage>
        <taxon>Eukaryota</taxon>
        <taxon>Viridiplantae</taxon>
        <taxon>Streptophyta</taxon>
        <taxon>Embryophyta</taxon>
        <taxon>Tracheophyta</taxon>
        <taxon>Spermatophyta</taxon>
        <taxon>Magnoliopsida</taxon>
        <taxon>eudicotyledons</taxon>
        <taxon>Gunneridae</taxon>
        <taxon>Pentapetalae</taxon>
        <taxon>rosids</taxon>
        <taxon>malvids</taxon>
        <taxon>Malvales</taxon>
        <taxon>Dipterocarpaceae</taxon>
        <taxon>Rubroshorea</taxon>
    </lineage>
</organism>
<evidence type="ECO:0000313" key="1">
    <source>
        <dbReference type="EMBL" id="GKV51815.1"/>
    </source>
</evidence>
<dbReference type="AlphaFoldDB" id="A0AAV5MPQ5"/>
<sequence>MSEIILLLEAGQERFKTLTISYYGGAQGIILVKIKIKLLDNFTLIRDYCEVLEVLHCFSLEIHLDLVFLFCLLII</sequence>
<proteinExistence type="predicted"/>
<dbReference type="Pfam" id="PF00071">
    <property type="entry name" value="Ras"/>
    <property type="match status" value="1"/>
</dbReference>